<evidence type="ECO:0000256" key="4">
    <source>
        <dbReference type="ARBA" id="ARBA00023098"/>
    </source>
</evidence>
<organism evidence="8 9">
    <name type="scientific">Nocardioides bigeumensis</name>
    <dbReference type="NCBI Taxonomy" id="433657"/>
    <lineage>
        <taxon>Bacteria</taxon>
        <taxon>Bacillati</taxon>
        <taxon>Actinomycetota</taxon>
        <taxon>Actinomycetes</taxon>
        <taxon>Propionibacteriales</taxon>
        <taxon>Nocardioidaceae</taxon>
        <taxon>Nocardioides</taxon>
    </lineage>
</organism>
<dbReference type="SUPFAM" id="SSF56801">
    <property type="entry name" value="Acetyl-CoA synthetase-like"/>
    <property type="match status" value="1"/>
</dbReference>
<proteinExistence type="inferred from homology"/>
<sequence length="638" mass="67850">MREFAAPLTVEVPRTGNLTDDVVRNADQAPDAVALRRRPGKDVGEGAGDGNSAEWVDVTARTFLDEVRAVAKGMVAAGVLAGDRVALLSRTRYEWTLVDYAIWFAGAVTVPIYETSSAEQVEWILRDSGAVAIVAEKPVHTARVAAVRSGLHDLRHVWSLEDNAVDVLSRLGGDIADDELEARRTAATPLDLATLIYTSGTTGRPKGCMLTHGNFMFELGVAVPELHELFSPAGAAPAPDGAMAGTDGEGAATLLFLPLAHVFARIIQVGCIKARVPLGHSSDIKTLTADLASFRPTFVLGVPRVFEKVFTTASQRATADGRGALFDRATDVAITRSRAQDAPAGPLRRRLLGAPAAAAVRAQHAAFSRMVYGRLRDAFGGRCRYAISGGAPLGDRLAHFYRGVGLTVLEGYGLTETTAALTVNLPDAIKIGTVGRPLPGTTVRVDDDGELLFRGGQVFAGYWGDEAATAEALDREGWFRSGDLGEVDDEGYVRVTGRKKEILVTAGGKNVAPAVLEDRVRAHPLVSQCLVVGDGQPFIAALVTLDEESVAQWASSHGRSGHQARVADLAKDPALLAEIQAAVDEANAAVSKAESIRKFVVLPHDWTEEGGQLTPSLKLKRNVVLREARAEIAALYLS</sequence>
<evidence type="ECO:0000259" key="7">
    <source>
        <dbReference type="Pfam" id="PF00501"/>
    </source>
</evidence>
<gene>
    <name evidence="8" type="ORF">GCM10009843_07620</name>
</gene>
<keyword evidence="3" id="KW-0276">Fatty acid metabolism</keyword>
<comment type="similarity">
    <text evidence="1">Belongs to the ATP-dependent AMP-binding enzyme family.</text>
</comment>
<evidence type="ECO:0000256" key="2">
    <source>
        <dbReference type="ARBA" id="ARBA00022598"/>
    </source>
</evidence>
<dbReference type="Gene3D" id="3.40.50.12780">
    <property type="entry name" value="N-terminal domain of ligase-like"/>
    <property type="match status" value="2"/>
</dbReference>
<reference evidence="9" key="1">
    <citation type="journal article" date="2019" name="Int. J. Syst. Evol. Microbiol.">
        <title>The Global Catalogue of Microorganisms (GCM) 10K type strain sequencing project: providing services to taxonomists for standard genome sequencing and annotation.</title>
        <authorList>
            <consortium name="The Broad Institute Genomics Platform"/>
            <consortium name="The Broad Institute Genome Sequencing Center for Infectious Disease"/>
            <person name="Wu L."/>
            <person name="Ma J."/>
        </authorList>
    </citation>
    <scope>NUCLEOTIDE SEQUENCE [LARGE SCALE GENOMIC DNA]</scope>
    <source>
        <strain evidence="9">JCM 16021</strain>
    </source>
</reference>
<dbReference type="RefSeq" id="WP_344302293.1">
    <property type="nucleotide sequence ID" value="NZ_BAAAQQ010000002.1"/>
</dbReference>
<feature type="domain" description="AMP-dependent synthetase/ligase" evidence="7">
    <location>
        <begin position="24"/>
        <end position="463"/>
    </location>
</feature>
<dbReference type="EMBL" id="BAAAQQ010000002">
    <property type="protein sequence ID" value="GAA2116993.1"/>
    <property type="molecule type" value="Genomic_DNA"/>
</dbReference>
<dbReference type="PANTHER" id="PTHR43272:SF32">
    <property type="entry name" value="AMP-DEPENDENT SYNTHETASE_LIGASE DOMAIN-CONTAINING PROTEIN"/>
    <property type="match status" value="1"/>
</dbReference>
<keyword evidence="4" id="KW-0443">Lipid metabolism</keyword>
<dbReference type="Gene3D" id="3.30.300.30">
    <property type="match status" value="1"/>
</dbReference>
<dbReference type="PROSITE" id="PS00455">
    <property type="entry name" value="AMP_BINDING"/>
    <property type="match status" value="1"/>
</dbReference>
<protein>
    <recommendedName>
        <fullName evidence="6">Acyl-CoA synthetase</fullName>
    </recommendedName>
</protein>
<dbReference type="Proteomes" id="UP001500575">
    <property type="component" value="Unassembled WGS sequence"/>
</dbReference>
<dbReference type="InterPro" id="IPR020845">
    <property type="entry name" value="AMP-binding_CS"/>
</dbReference>
<comment type="catalytic activity">
    <reaction evidence="5">
        <text>a long-chain fatty acid + ATP + CoA = a long-chain fatty acyl-CoA + AMP + diphosphate</text>
        <dbReference type="Rhea" id="RHEA:15421"/>
        <dbReference type="ChEBI" id="CHEBI:30616"/>
        <dbReference type="ChEBI" id="CHEBI:33019"/>
        <dbReference type="ChEBI" id="CHEBI:57287"/>
        <dbReference type="ChEBI" id="CHEBI:57560"/>
        <dbReference type="ChEBI" id="CHEBI:83139"/>
        <dbReference type="ChEBI" id="CHEBI:456215"/>
        <dbReference type="EC" id="6.2.1.3"/>
    </reaction>
    <physiologicalReaction direction="left-to-right" evidence="5">
        <dbReference type="Rhea" id="RHEA:15422"/>
    </physiologicalReaction>
</comment>
<name>A0ABP5JET0_9ACTN</name>
<dbReference type="PANTHER" id="PTHR43272">
    <property type="entry name" value="LONG-CHAIN-FATTY-ACID--COA LIGASE"/>
    <property type="match status" value="1"/>
</dbReference>
<dbReference type="CDD" id="cd05907">
    <property type="entry name" value="VL_LC_FACS_like"/>
    <property type="match status" value="1"/>
</dbReference>
<dbReference type="Pfam" id="PF23562">
    <property type="entry name" value="AMP-binding_C_3"/>
    <property type="match status" value="1"/>
</dbReference>
<evidence type="ECO:0000256" key="1">
    <source>
        <dbReference type="ARBA" id="ARBA00006432"/>
    </source>
</evidence>
<keyword evidence="2" id="KW-0436">Ligase</keyword>
<dbReference type="InterPro" id="IPR042099">
    <property type="entry name" value="ANL_N_sf"/>
</dbReference>
<dbReference type="Pfam" id="PF00501">
    <property type="entry name" value="AMP-binding"/>
    <property type="match status" value="1"/>
</dbReference>
<dbReference type="InterPro" id="IPR045851">
    <property type="entry name" value="AMP-bd_C_sf"/>
</dbReference>
<evidence type="ECO:0000313" key="8">
    <source>
        <dbReference type="EMBL" id="GAA2116993.1"/>
    </source>
</evidence>
<dbReference type="InterPro" id="IPR000873">
    <property type="entry name" value="AMP-dep_synth/lig_dom"/>
</dbReference>
<comment type="caution">
    <text evidence="8">The sequence shown here is derived from an EMBL/GenBank/DDBJ whole genome shotgun (WGS) entry which is preliminary data.</text>
</comment>
<evidence type="ECO:0000256" key="5">
    <source>
        <dbReference type="ARBA" id="ARBA00024484"/>
    </source>
</evidence>
<evidence type="ECO:0000256" key="6">
    <source>
        <dbReference type="ARBA" id="ARBA00032875"/>
    </source>
</evidence>
<keyword evidence="9" id="KW-1185">Reference proteome</keyword>
<accession>A0ABP5JET0</accession>
<evidence type="ECO:0000313" key="9">
    <source>
        <dbReference type="Proteomes" id="UP001500575"/>
    </source>
</evidence>
<evidence type="ECO:0000256" key="3">
    <source>
        <dbReference type="ARBA" id="ARBA00022832"/>
    </source>
</evidence>